<gene>
    <name evidence="1" type="ORF">F9L07_22720</name>
</gene>
<dbReference type="Proteomes" id="UP000449906">
    <property type="component" value="Unassembled WGS sequence"/>
</dbReference>
<sequence length="73" mass="8154">MPEYRIEFQIQRRDDADDEDDFTEIGFGSSGGCGSLDDAVYAIESDLGNGQWETEPGQPDPDEILDEIRKARA</sequence>
<dbReference type="EMBL" id="WBVM01000003">
    <property type="protein sequence ID" value="KAB2808332.1"/>
    <property type="molecule type" value="Genomic_DNA"/>
</dbReference>
<protein>
    <submittedName>
        <fullName evidence="1">Uncharacterized protein</fullName>
    </submittedName>
</protein>
<accession>A0A7J5DTV7</accession>
<dbReference type="RefSeq" id="WP_151582012.1">
    <property type="nucleotide sequence ID" value="NZ_WBVM01000003.1"/>
</dbReference>
<evidence type="ECO:0000313" key="2">
    <source>
        <dbReference type="Proteomes" id="UP000449906"/>
    </source>
</evidence>
<dbReference type="AlphaFoldDB" id="A0A7J5DTV7"/>
<evidence type="ECO:0000313" key="1">
    <source>
        <dbReference type="EMBL" id="KAB2808332.1"/>
    </source>
</evidence>
<proteinExistence type="predicted"/>
<comment type="caution">
    <text evidence="1">The sequence shown here is derived from an EMBL/GenBank/DDBJ whole genome shotgun (WGS) entry which is preliminary data.</text>
</comment>
<reference evidence="1 2" key="1">
    <citation type="submission" date="2019-09" db="EMBL/GenBank/DDBJ databases">
        <title>Pimelobacter sp. isolated from Paulinella.</title>
        <authorList>
            <person name="Jeong S.E."/>
        </authorList>
    </citation>
    <scope>NUCLEOTIDE SEQUENCE [LARGE SCALE GENOMIC DNA]</scope>
    <source>
        <strain evidence="1 2">Pch-N</strain>
    </source>
</reference>
<organism evidence="1 2">
    <name type="scientific">Nocardioides simplex</name>
    <name type="common">Arthrobacter simplex</name>
    <dbReference type="NCBI Taxonomy" id="2045"/>
    <lineage>
        <taxon>Bacteria</taxon>
        <taxon>Bacillati</taxon>
        <taxon>Actinomycetota</taxon>
        <taxon>Actinomycetes</taxon>
        <taxon>Propionibacteriales</taxon>
        <taxon>Nocardioidaceae</taxon>
        <taxon>Pimelobacter</taxon>
    </lineage>
</organism>
<name>A0A7J5DTV7_NOCSI</name>